<evidence type="ECO:0000256" key="1">
    <source>
        <dbReference type="SAM" id="MobiDB-lite"/>
    </source>
</evidence>
<organism evidence="2 3">
    <name type="scientific">Lepraria finkii</name>
    <dbReference type="NCBI Taxonomy" id="1340010"/>
    <lineage>
        <taxon>Eukaryota</taxon>
        <taxon>Fungi</taxon>
        <taxon>Dikarya</taxon>
        <taxon>Ascomycota</taxon>
        <taxon>Pezizomycotina</taxon>
        <taxon>Lecanoromycetes</taxon>
        <taxon>OSLEUM clade</taxon>
        <taxon>Lecanoromycetidae</taxon>
        <taxon>Lecanorales</taxon>
        <taxon>Lecanorineae</taxon>
        <taxon>Stereocaulaceae</taxon>
        <taxon>Lepraria</taxon>
    </lineage>
</organism>
<dbReference type="EMBL" id="JBHFEH010000002">
    <property type="protein sequence ID" value="KAL2058596.1"/>
    <property type="molecule type" value="Genomic_DNA"/>
</dbReference>
<evidence type="ECO:0000313" key="2">
    <source>
        <dbReference type="EMBL" id="KAL2058596.1"/>
    </source>
</evidence>
<sequence>MAGSQKRKSMTATPAATLTPAEDPGPSKRFKREKPESPNEPKDVNSKKKVIDSSGFCARPRHFFKNAFDGKIEREEDVDITHPDDASKGTTLTNEDPKIFKRFKYWLYTHRLCTGDEKAIDLQRSLIVDTYVFAEKRGIPRVQNTYIDAAIKKRENGGLFPSQEIINPIRTTTNGNICLLRLLLLHQVAAGCDIEAALAKNGSVVPSGVSI</sequence>
<feature type="region of interest" description="Disordered" evidence="1">
    <location>
        <begin position="1"/>
        <end position="51"/>
    </location>
</feature>
<protein>
    <submittedName>
        <fullName evidence="2">Uncharacterized protein</fullName>
    </submittedName>
</protein>
<dbReference type="Proteomes" id="UP001590951">
    <property type="component" value="Unassembled WGS sequence"/>
</dbReference>
<feature type="compositionally biased region" description="Low complexity" evidence="1">
    <location>
        <begin position="11"/>
        <end position="21"/>
    </location>
</feature>
<gene>
    <name evidence="2" type="ORF">ABVK25_001324</name>
</gene>
<feature type="compositionally biased region" description="Basic and acidic residues" evidence="1">
    <location>
        <begin position="33"/>
        <end position="51"/>
    </location>
</feature>
<accession>A0ABR4BNJ5</accession>
<comment type="caution">
    <text evidence="2">The sequence shown here is derived from an EMBL/GenBank/DDBJ whole genome shotgun (WGS) entry which is preliminary data.</text>
</comment>
<reference evidence="2 3" key="1">
    <citation type="submission" date="2024-09" db="EMBL/GenBank/DDBJ databases">
        <title>Rethinking Asexuality: The Enigmatic Case of Functional Sexual Genes in Lepraria (Stereocaulaceae).</title>
        <authorList>
            <person name="Doellman M."/>
            <person name="Sun Y."/>
            <person name="Barcenas-Pena A."/>
            <person name="Lumbsch H.T."/>
            <person name="Grewe F."/>
        </authorList>
    </citation>
    <scope>NUCLEOTIDE SEQUENCE [LARGE SCALE GENOMIC DNA]</scope>
    <source>
        <strain evidence="2 3">Grewe 0041</strain>
    </source>
</reference>
<keyword evidence="3" id="KW-1185">Reference proteome</keyword>
<name>A0ABR4BNJ5_9LECA</name>
<proteinExistence type="predicted"/>
<evidence type="ECO:0000313" key="3">
    <source>
        <dbReference type="Proteomes" id="UP001590951"/>
    </source>
</evidence>